<dbReference type="EMBL" id="JANVFT010000042">
    <property type="protein sequence ID" value="KAJ4491067.1"/>
    <property type="molecule type" value="Genomic_DNA"/>
</dbReference>
<keyword evidence="7" id="KW-1185">Reference proteome</keyword>
<evidence type="ECO:0000256" key="1">
    <source>
        <dbReference type="ARBA" id="ARBA00009183"/>
    </source>
</evidence>
<evidence type="ECO:0000256" key="4">
    <source>
        <dbReference type="ARBA" id="ARBA00023002"/>
    </source>
</evidence>
<dbReference type="Pfam" id="PF00743">
    <property type="entry name" value="FMO-like"/>
    <property type="match status" value="1"/>
</dbReference>
<dbReference type="Proteomes" id="UP001150217">
    <property type="component" value="Unassembled WGS sequence"/>
</dbReference>
<dbReference type="InterPro" id="IPR050346">
    <property type="entry name" value="FMO-like"/>
</dbReference>
<name>A0ABQ8VE70_9AGAR</name>
<keyword evidence="4" id="KW-0560">Oxidoreductase</keyword>
<proteinExistence type="inferred from homology"/>
<keyword evidence="2" id="KW-0285">Flavoprotein</keyword>
<sequence length="641" mass="72040">MKSSSSVTSSHTMYESDNDQDYPLYTMSSAKTTHNLHQSVLVIGSGAAGLVTAQTLITDGFTNVHIFSKDSHPGGVWEHNKVYSGVFINNLYGDYRFSSMEMPRHPSRDPTNNRLSAEDMQFYFEKFTETYLRDRISYETEVLNIRRPQPPFDSDPPNWIVKYRKKGSKGTREMGFHRIILCTGGCHKPRIPSAFSPSAVKASGFLGPVIHSSEFRAKLDTIFAAVQPSDHHRSMQPNSRPDPYLPNPPSAEDHGAGSNSDDHDGGGVVVVIGGGKSAQDIAGFLANEGHHRNVCMIYEKTDAFVASTTQLSSRIRRSRILGVLSPHSELRTPLERFLHKTWLGSRTVRGIFDMASSYSFKSFQIPPDSPLRLSQEPFWSLRVNDEVCRRGNSFHVLVNEGKILIEAPAKAVEFGEDGRSIVLNDGRVIRADAIVLATGYESSWTDLFDVQTINQVGLGKYPPQYVSLDAYDQEWKGYMSLKNPPPAPAVNQQWMSCIYRGIVPARSILKRDLAINGAVFSTNNGYVFETTAHWISSYFLEDSFLQLPAGIKEAVQSTERTSAWLRRRYPDMLHWTNESHSSDIQFWSWPQYTDDLLRDMGLRHGKARTGGNALTWLFKPIEVEVIKDLTKERAALRMQSA</sequence>
<feature type="compositionally biased region" description="Basic and acidic residues" evidence="5">
    <location>
        <begin position="251"/>
        <end position="265"/>
    </location>
</feature>
<comment type="caution">
    <text evidence="6">The sequence shown here is derived from an EMBL/GenBank/DDBJ whole genome shotgun (WGS) entry which is preliminary data.</text>
</comment>
<evidence type="ECO:0000256" key="2">
    <source>
        <dbReference type="ARBA" id="ARBA00022630"/>
    </source>
</evidence>
<reference evidence="6" key="1">
    <citation type="submission" date="2022-08" db="EMBL/GenBank/DDBJ databases">
        <title>A Global Phylogenomic Analysis of the Shiitake Genus Lentinula.</title>
        <authorList>
            <consortium name="DOE Joint Genome Institute"/>
            <person name="Sierra-Patev S."/>
            <person name="Min B."/>
            <person name="Naranjo-Ortiz M."/>
            <person name="Looney B."/>
            <person name="Konkel Z."/>
            <person name="Slot J.C."/>
            <person name="Sakamoto Y."/>
            <person name="Steenwyk J.L."/>
            <person name="Rokas A."/>
            <person name="Carro J."/>
            <person name="Camarero S."/>
            <person name="Ferreira P."/>
            <person name="Molpeceres G."/>
            <person name="Ruiz-Duenas F.J."/>
            <person name="Serrano A."/>
            <person name="Henrissat B."/>
            <person name="Drula E."/>
            <person name="Hughes K.W."/>
            <person name="Mata J.L."/>
            <person name="Ishikawa N.K."/>
            <person name="Vargas-Isla R."/>
            <person name="Ushijima S."/>
            <person name="Smith C.A."/>
            <person name="Ahrendt S."/>
            <person name="Andreopoulos W."/>
            <person name="He G."/>
            <person name="Labutti K."/>
            <person name="Lipzen A."/>
            <person name="Ng V."/>
            <person name="Riley R."/>
            <person name="Sandor L."/>
            <person name="Barry K."/>
            <person name="Martinez A.T."/>
            <person name="Xiao Y."/>
            <person name="Gibbons J.G."/>
            <person name="Terashima K."/>
            <person name="Grigoriev I.V."/>
            <person name="Hibbett D.S."/>
        </authorList>
    </citation>
    <scope>NUCLEOTIDE SEQUENCE</scope>
    <source>
        <strain evidence="6">RHP3577 ss4</strain>
    </source>
</reference>
<dbReference type="SUPFAM" id="SSF51905">
    <property type="entry name" value="FAD/NAD(P)-binding domain"/>
    <property type="match status" value="3"/>
</dbReference>
<evidence type="ECO:0000256" key="3">
    <source>
        <dbReference type="ARBA" id="ARBA00022827"/>
    </source>
</evidence>
<organism evidence="6 7">
    <name type="scientific">Lentinula lateritia</name>
    <dbReference type="NCBI Taxonomy" id="40482"/>
    <lineage>
        <taxon>Eukaryota</taxon>
        <taxon>Fungi</taxon>
        <taxon>Dikarya</taxon>
        <taxon>Basidiomycota</taxon>
        <taxon>Agaricomycotina</taxon>
        <taxon>Agaricomycetes</taxon>
        <taxon>Agaricomycetidae</taxon>
        <taxon>Agaricales</taxon>
        <taxon>Marasmiineae</taxon>
        <taxon>Omphalotaceae</taxon>
        <taxon>Lentinula</taxon>
    </lineage>
</organism>
<feature type="region of interest" description="Disordered" evidence="5">
    <location>
        <begin position="227"/>
        <end position="269"/>
    </location>
</feature>
<dbReference type="InterPro" id="IPR036188">
    <property type="entry name" value="FAD/NAD-bd_sf"/>
</dbReference>
<dbReference type="InterPro" id="IPR020946">
    <property type="entry name" value="Flavin_mOase-like"/>
</dbReference>
<comment type="similarity">
    <text evidence="1">Belongs to the FMO family.</text>
</comment>
<gene>
    <name evidence="6" type="ORF">C8R41DRAFT_834135</name>
</gene>
<protein>
    <submittedName>
        <fullName evidence="6">FAD/NAD-P-binding domain-containing protein</fullName>
    </submittedName>
</protein>
<dbReference type="PRINTS" id="PR00419">
    <property type="entry name" value="ADXRDTASE"/>
</dbReference>
<evidence type="ECO:0000313" key="6">
    <source>
        <dbReference type="EMBL" id="KAJ4491067.1"/>
    </source>
</evidence>
<dbReference type="Gene3D" id="3.50.50.60">
    <property type="entry name" value="FAD/NAD(P)-binding domain"/>
    <property type="match status" value="2"/>
</dbReference>
<evidence type="ECO:0000256" key="5">
    <source>
        <dbReference type="SAM" id="MobiDB-lite"/>
    </source>
</evidence>
<keyword evidence="3" id="KW-0274">FAD</keyword>
<evidence type="ECO:0000313" key="7">
    <source>
        <dbReference type="Proteomes" id="UP001150217"/>
    </source>
</evidence>
<dbReference type="PANTHER" id="PTHR23023">
    <property type="entry name" value="DIMETHYLANILINE MONOOXYGENASE"/>
    <property type="match status" value="1"/>
</dbReference>
<accession>A0ABQ8VE70</accession>